<dbReference type="InterPro" id="IPR001761">
    <property type="entry name" value="Peripla_BP/Lac1_sug-bd_dom"/>
</dbReference>
<dbReference type="CDD" id="cd19977">
    <property type="entry name" value="PBP1_EndR-like"/>
    <property type="match status" value="1"/>
</dbReference>
<keyword evidence="7" id="KW-1185">Reference proteome</keyword>
<keyword evidence="4" id="KW-0804">Transcription</keyword>
<evidence type="ECO:0000256" key="2">
    <source>
        <dbReference type="ARBA" id="ARBA00023015"/>
    </source>
</evidence>
<proteinExistence type="predicted"/>
<dbReference type="GO" id="GO:0003700">
    <property type="term" value="F:DNA-binding transcription factor activity"/>
    <property type="evidence" value="ECO:0007669"/>
    <property type="project" value="TreeGrafter"/>
</dbReference>
<keyword evidence="2" id="KW-0805">Transcription regulation</keyword>
<sequence>MKKNVSMKDIAQRLGVSTALVSYVLNGQLEDRINKDTAQKIKSLAEELGYRPNHVAKSLKINKTLTIGLILADISNPFAASLARIIEDEAKKHKYTVIFGSADESAHKSEDLIRTLMSRRVDGFIIAAPEGSEELLSSLKKQDIPFVLIDRYFPELHVNTVTINNFQASAEATNHLLEQGFSEIGMINLKADLFHLTERSRGYKAALTQAGQKKEGKNLKEVEEKNMIAEVHQAINELLNQPEPIQAIFFGNNNLAIEGLIHIRSLNIRIPEDLAIVCFDESNAYNLFYCPITYIRQPLAKLGQAAVKLLIESIGNQERSTNNITLEAELIIQKSSQKYI</sequence>
<dbReference type="OrthoDB" id="9803256at2"/>
<dbReference type="PATRIC" id="fig|188932.3.peg.2288"/>
<dbReference type="SUPFAM" id="SSF47413">
    <property type="entry name" value="lambda repressor-like DNA-binding domains"/>
    <property type="match status" value="1"/>
</dbReference>
<dbReference type="Pfam" id="PF00356">
    <property type="entry name" value="LacI"/>
    <property type="match status" value="1"/>
</dbReference>
<dbReference type="PANTHER" id="PTHR30146:SF148">
    <property type="entry name" value="HTH-TYPE TRANSCRIPTIONAL REPRESSOR PURR-RELATED"/>
    <property type="match status" value="1"/>
</dbReference>
<dbReference type="CDD" id="cd01392">
    <property type="entry name" value="HTH_LacI"/>
    <property type="match status" value="1"/>
</dbReference>
<dbReference type="InterPro" id="IPR010982">
    <property type="entry name" value="Lambda_DNA-bd_dom_sf"/>
</dbReference>
<dbReference type="Proteomes" id="UP000071561">
    <property type="component" value="Chromosome"/>
</dbReference>
<dbReference type="Pfam" id="PF00532">
    <property type="entry name" value="Peripla_BP_1"/>
    <property type="match status" value="1"/>
</dbReference>
<dbReference type="KEGG" id="pcm:AY601_2183"/>
<dbReference type="SUPFAM" id="SSF53822">
    <property type="entry name" value="Periplasmic binding protein-like I"/>
    <property type="match status" value="1"/>
</dbReference>
<name>A0A127VCJ4_9SPHI</name>
<organism evidence="6 7">
    <name type="scientific">Pedobacter cryoconitis</name>
    <dbReference type="NCBI Taxonomy" id="188932"/>
    <lineage>
        <taxon>Bacteria</taxon>
        <taxon>Pseudomonadati</taxon>
        <taxon>Bacteroidota</taxon>
        <taxon>Sphingobacteriia</taxon>
        <taxon>Sphingobacteriales</taxon>
        <taxon>Sphingobacteriaceae</taxon>
        <taxon>Pedobacter</taxon>
    </lineage>
</organism>
<dbReference type="InterPro" id="IPR000843">
    <property type="entry name" value="HTH_LacI"/>
</dbReference>
<evidence type="ECO:0000256" key="1">
    <source>
        <dbReference type="ARBA" id="ARBA00022491"/>
    </source>
</evidence>
<protein>
    <submittedName>
        <fullName evidence="6">LacI transcriptional regulator</fullName>
    </submittedName>
</protein>
<dbReference type="PROSITE" id="PS50932">
    <property type="entry name" value="HTH_LACI_2"/>
    <property type="match status" value="1"/>
</dbReference>
<dbReference type="AlphaFoldDB" id="A0A127VCJ4"/>
<dbReference type="GO" id="GO:0000976">
    <property type="term" value="F:transcription cis-regulatory region binding"/>
    <property type="evidence" value="ECO:0007669"/>
    <property type="project" value="TreeGrafter"/>
</dbReference>
<evidence type="ECO:0000259" key="5">
    <source>
        <dbReference type="PROSITE" id="PS50932"/>
    </source>
</evidence>
<evidence type="ECO:0000313" key="7">
    <source>
        <dbReference type="Proteomes" id="UP000071561"/>
    </source>
</evidence>
<evidence type="ECO:0000313" key="6">
    <source>
        <dbReference type="EMBL" id="AMP99083.1"/>
    </source>
</evidence>
<dbReference type="Gene3D" id="3.40.50.2300">
    <property type="match status" value="2"/>
</dbReference>
<keyword evidence="3" id="KW-0238">DNA-binding</keyword>
<gene>
    <name evidence="6" type="ORF">AY601_2183</name>
</gene>
<evidence type="ECO:0000256" key="3">
    <source>
        <dbReference type="ARBA" id="ARBA00023125"/>
    </source>
</evidence>
<dbReference type="EMBL" id="CP014504">
    <property type="protein sequence ID" value="AMP99083.1"/>
    <property type="molecule type" value="Genomic_DNA"/>
</dbReference>
<dbReference type="PANTHER" id="PTHR30146">
    <property type="entry name" value="LACI-RELATED TRANSCRIPTIONAL REPRESSOR"/>
    <property type="match status" value="1"/>
</dbReference>
<dbReference type="SMART" id="SM00354">
    <property type="entry name" value="HTH_LACI"/>
    <property type="match status" value="1"/>
</dbReference>
<reference evidence="6 7" key="1">
    <citation type="submission" date="2016-03" db="EMBL/GenBank/DDBJ databases">
        <title>Complete genome sequence of Pedobacter cryoconitis PAMC 27485.</title>
        <authorList>
            <person name="Lee J."/>
            <person name="Kim O.-S."/>
        </authorList>
    </citation>
    <scope>NUCLEOTIDE SEQUENCE [LARGE SCALE GENOMIC DNA]</scope>
    <source>
        <strain evidence="6 7">PAMC 27485</strain>
    </source>
</reference>
<feature type="domain" description="HTH lacI-type" evidence="5">
    <location>
        <begin position="5"/>
        <end position="61"/>
    </location>
</feature>
<dbReference type="Gene3D" id="1.10.260.40">
    <property type="entry name" value="lambda repressor-like DNA-binding domains"/>
    <property type="match status" value="1"/>
</dbReference>
<dbReference type="RefSeq" id="WP_068400492.1">
    <property type="nucleotide sequence ID" value="NZ_CP014504.1"/>
</dbReference>
<keyword evidence="1" id="KW-0678">Repressor</keyword>
<dbReference type="InterPro" id="IPR028082">
    <property type="entry name" value="Peripla_BP_I"/>
</dbReference>
<accession>A0A127VCJ4</accession>
<evidence type="ECO:0000256" key="4">
    <source>
        <dbReference type="ARBA" id="ARBA00023163"/>
    </source>
</evidence>